<gene>
    <name evidence="3" type="primary">AVEN_260864_1</name>
    <name evidence="3" type="ORF">TNIN_305721</name>
</gene>
<keyword evidence="1" id="KW-0175">Coiled coil</keyword>
<reference evidence="3" key="1">
    <citation type="submission" date="2020-08" db="EMBL/GenBank/DDBJ databases">
        <title>Multicomponent nature underlies the extraordinary mechanical properties of spider dragline silk.</title>
        <authorList>
            <person name="Kono N."/>
            <person name="Nakamura H."/>
            <person name="Mori M."/>
            <person name="Yoshida Y."/>
            <person name="Ohtoshi R."/>
            <person name="Malay A.D."/>
            <person name="Moran D.A.P."/>
            <person name="Tomita M."/>
            <person name="Numata K."/>
            <person name="Arakawa K."/>
        </authorList>
    </citation>
    <scope>NUCLEOTIDE SEQUENCE</scope>
</reference>
<feature type="region of interest" description="Disordered" evidence="2">
    <location>
        <begin position="510"/>
        <end position="547"/>
    </location>
</feature>
<feature type="compositionally biased region" description="Low complexity" evidence="2">
    <location>
        <begin position="231"/>
        <end position="240"/>
    </location>
</feature>
<feature type="compositionally biased region" description="Basic and acidic residues" evidence="2">
    <location>
        <begin position="242"/>
        <end position="256"/>
    </location>
</feature>
<evidence type="ECO:0000313" key="3">
    <source>
        <dbReference type="EMBL" id="GFY39848.1"/>
    </source>
</evidence>
<feature type="compositionally biased region" description="Polar residues" evidence="2">
    <location>
        <begin position="380"/>
        <end position="393"/>
    </location>
</feature>
<feature type="compositionally biased region" description="Polar residues" evidence="2">
    <location>
        <begin position="264"/>
        <end position="287"/>
    </location>
</feature>
<dbReference type="Proteomes" id="UP000886998">
    <property type="component" value="Unassembled WGS sequence"/>
</dbReference>
<accession>A0A8X6WR75</accession>
<organism evidence="3 4">
    <name type="scientific">Trichonephila inaurata madagascariensis</name>
    <dbReference type="NCBI Taxonomy" id="2747483"/>
    <lineage>
        <taxon>Eukaryota</taxon>
        <taxon>Metazoa</taxon>
        <taxon>Ecdysozoa</taxon>
        <taxon>Arthropoda</taxon>
        <taxon>Chelicerata</taxon>
        <taxon>Arachnida</taxon>
        <taxon>Araneae</taxon>
        <taxon>Araneomorphae</taxon>
        <taxon>Entelegynae</taxon>
        <taxon>Araneoidea</taxon>
        <taxon>Nephilidae</taxon>
        <taxon>Trichonephila</taxon>
        <taxon>Trichonephila inaurata</taxon>
    </lineage>
</organism>
<feature type="compositionally biased region" description="Basic and acidic residues" evidence="2">
    <location>
        <begin position="297"/>
        <end position="321"/>
    </location>
</feature>
<dbReference type="AlphaFoldDB" id="A0A8X6WR75"/>
<feature type="compositionally biased region" description="Polar residues" evidence="2">
    <location>
        <begin position="782"/>
        <end position="792"/>
    </location>
</feature>
<keyword evidence="4" id="KW-1185">Reference proteome</keyword>
<feature type="compositionally biased region" description="Low complexity" evidence="2">
    <location>
        <begin position="208"/>
        <end position="222"/>
    </location>
</feature>
<dbReference type="OrthoDB" id="10046062at2759"/>
<feature type="region of interest" description="Disordered" evidence="2">
    <location>
        <begin position="138"/>
        <end position="337"/>
    </location>
</feature>
<feature type="region of interest" description="Disordered" evidence="2">
    <location>
        <begin position="372"/>
        <end position="411"/>
    </location>
</feature>
<dbReference type="EMBL" id="BMAV01001546">
    <property type="protein sequence ID" value="GFY39848.1"/>
    <property type="molecule type" value="Genomic_DNA"/>
</dbReference>
<feature type="compositionally biased region" description="Polar residues" evidence="2">
    <location>
        <begin position="183"/>
        <end position="195"/>
    </location>
</feature>
<feature type="coiled-coil region" evidence="1">
    <location>
        <begin position="724"/>
        <end position="758"/>
    </location>
</feature>
<evidence type="ECO:0000313" key="4">
    <source>
        <dbReference type="Proteomes" id="UP000886998"/>
    </source>
</evidence>
<feature type="region of interest" description="Disordered" evidence="2">
    <location>
        <begin position="780"/>
        <end position="808"/>
    </location>
</feature>
<protein>
    <submittedName>
        <fullName evidence="3">Uncharacterized protein</fullName>
    </submittedName>
</protein>
<proteinExistence type="predicted"/>
<feature type="compositionally biased region" description="Polar residues" evidence="2">
    <location>
        <begin position="438"/>
        <end position="447"/>
    </location>
</feature>
<comment type="caution">
    <text evidence="3">The sequence shown here is derived from an EMBL/GenBank/DDBJ whole genome shotgun (WGS) entry which is preliminary data.</text>
</comment>
<evidence type="ECO:0000256" key="1">
    <source>
        <dbReference type="SAM" id="Coils"/>
    </source>
</evidence>
<evidence type="ECO:0000256" key="2">
    <source>
        <dbReference type="SAM" id="MobiDB-lite"/>
    </source>
</evidence>
<name>A0A8X6WR75_9ARAC</name>
<sequence length="859" mass="94582">MGACYSKKASGGNRSYTTVQMASTKLEEGSRLVRPTPYTRTQNANIDYTAKKSIPLSTKLTTVDPSDLKNMKNNFQSNIPRFSSSLPVSTSISGEQKTVANCNDNEALHVVNNNAIVNSRSAFNVSNTSSPVNKLMVRDSQIRPKSLGSKSCPDKILSPDVPEKPPRTPLRGSGISRIFMGKSPQNSPETQNVTRLPTKESKLGGRNSSGVSPQSKSPSGKGSESRESLSDFDSGLGSSLTEKNKPEDSDTIKDIEQLEFQEEFSPNLNVDASPNRSTSTPKQSTSDAKLALKAPTYKREPNGKWSFDDKHFGPEPVRTAEPKPFANSNGSSPKAKHSFKMNASENIFSTYASYKGLLSYQKKSFQPGDVKYNLREKASHQQTSQVPSPTVSSIPKMRRQQGQPTAAGGSVFYCHNESNNCSFDDEKTLTNVEKPPKQQYSTKQSSLDSDEKSDSTENGVMSPPSEENREFLIDDEIADQPALTFGDPKSEDSDVQSLQMAVSELHALQLASTSKKRTDSVSSYSSRKARNDHRDSLILGSELGSSCSSIASDDLMLDYEKTFDGFPEGTVNEGPASPMRKLSEVEVDTVAPLKSEKKVEYEEKSRKRLSRRASGPISTPAERLEWRQRTVSLPLRPPRQMSVSEADDGGLKLDSSSYRLLCQDLNGVKTLLLRLKSVIQEAETINPFDQANPNNLFYHTLAQTDFPASLSTLSKSDDKKSPDVTTIIEENADLRRQLVLLQQQLEDKDHTIHLLQQQMAIFKKLVLFETKYLKVQAGCNHDTPSSNAATQTERGHSLTGSFSSSSSADDSIETLVSAQDDFEKTFRKKSQEQDVLSGHLIEVVRLLDQTNASPDHSEC</sequence>
<feature type="region of interest" description="Disordered" evidence="2">
    <location>
        <begin position="423"/>
        <end position="498"/>
    </location>
</feature>